<dbReference type="Gene3D" id="3.20.20.80">
    <property type="entry name" value="Glycosidases"/>
    <property type="match status" value="1"/>
</dbReference>
<dbReference type="EMBL" id="CP020557">
    <property type="protein sequence ID" value="ARF69222.1"/>
    <property type="molecule type" value="Genomic_DNA"/>
</dbReference>
<evidence type="ECO:0000256" key="2">
    <source>
        <dbReference type="ARBA" id="ARBA00023326"/>
    </source>
</evidence>
<dbReference type="SUPFAM" id="SSF51055">
    <property type="entry name" value="Carbohydrate binding domain"/>
    <property type="match status" value="1"/>
</dbReference>
<dbReference type="InterPro" id="IPR001223">
    <property type="entry name" value="Glyco_hydro18_cat"/>
</dbReference>
<proteinExistence type="predicted"/>
<dbReference type="InterPro" id="IPR052750">
    <property type="entry name" value="GH18_Chitinase"/>
</dbReference>
<dbReference type="InterPro" id="IPR003610">
    <property type="entry name" value="CBM5/12"/>
</dbReference>
<dbReference type="Pfam" id="PF00704">
    <property type="entry name" value="Glyco_hydro_18"/>
    <property type="match status" value="1"/>
</dbReference>
<dbReference type="Pfam" id="PF02839">
    <property type="entry name" value="CBM_5_12"/>
    <property type="match status" value="1"/>
</dbReference>
<protein>
    <recommendedName>
        <fullName evidence="3">GH18 domain-containing protein</fullName>
    </recommendedName>
</protein>
<dbReference type="CDD" id="cd06543">
    <property type="entry name" value="GH18_PF-ChiA-like"/>
    <property type="match status" value="1"/>
</dbReference>
<feature type="domain" description="GH18" evidence="3">
    <location>
        <begin position="91"/>
        <end position="396"/>
    </location>
</feature>
<dbReference type="PANTHER" id="PTHR42976:SF1">
    <property type="entry name" value="GH18 DOMAIN-CONTAINING PROTEIN-RELATED"/>
    <property type="match status" value="1"/>
</dbReference>
<dbReference type="CDD" id="cd12214">
    <property type="entry name" value="ChiA1_BD"/>
    <property type="match status" value="1"/>
</dbReference>
<evidence type="ECO:0000256" key="1">
    <source>
        <dbReference type="ARBA" id="ARBA00022801"/>
    </source>
</evidence>
<dbReference type="GO" id="GO:0000272">
    <property type="term" value="P:polysaccharide catabolic process"/>
    <property type="evidence" value="ECO:0007669"/>
    <property type="project" value="UniProtKB-KW"/>
</dbReference>
<evidence type="ECO:0000259" key="3">
    <source>
        <dbReference type="PROSITE" id="PS51910"/>
    </source>
</evidence>
<dbReference type="Gene3D" id="2.10.10.20">
    <property type="entry name" value="Carbohydrate-binding module superfamily 5/12"/>
    <property type="match status" value="1"/>
</dbReference>
<reference evidence="4 5" key="1">
    <citation type="submission" date="2017-03" db="EMBL/GenBank/DDBJ databases">
        <title>Paenibacillus larvae genome sequencing.</title>
        <authorList>
            <person name="Dingman D.W."/>
        </authorList>
    </citation>
    <scope>NUCLEOTIDE SEQUENCE [LARGE SCALE GENOMIC DNA]</scope>
    <source>
        <strain evidence="4 5">SAG 10367</strain>
    </source>
</reference>
<dbReference type="GO" id="GO:0005576">
    <property type="term" value="C:extracellular region"/>
    <property type="evidence" value="ECO:0007669"/>
    <property type="project" value="InterPro"/>
</dbReference>
<evidence type="ECO:0000313" key="4">
    <source>
        <dbReference type="EMBL" id="ARF69222.1"/>
    </source>
</evidence>
<accession>A0A1V0UVW8</accession>
<sequence length="455" mass="51216">MAVKFSCCPLPCYFFHNLRRKQEDDDEKEKMLHDNHFVSSCRSHAGKCTPPVTAGSIHDHQTQSAVYGQSSKAWDFSQIQAGYGYENWGTKQYVPYFDVGAYPQNPLLMYDYMTKTGTQQAFLGFLVTNPQTDELVWSGSNKPVDVLQPNGRDMIFDDIRRLREQGKDLGIAVGGAGATMLPETVKSAEDAVKEYKEFLTAYGFTHLDFDIEGNLTPDKKGHENRAKVIKQLKKELQSEGQPLSVSYTLALGKSGIEPKEVAIIEPAIKEGVDISRLNFMAFDYGEINESLVETTIKALRSTHTTLKDLYQKYGYDKTDADIWNLMGITSMTAQDDQGHPFTLKDVQATIDFADSVGIPFLSMWSINRDSNDNSWVHPGTQEGDYSKAFVTFISEDGSKEPFKPIPTYSYPKYDESKSYNAGERVGYNGKAYLCIGWANPHDNPEAAPWTWKYLK</sequence>
<keyword evidence="2" id="KW-0624">Polysaccharide degradation</keyword>
<dbReference type="GO" id="GO:0004553">
    <property type="term" value="F:hydrolase activity, hydrolyzing O-glycosyl compounds"/>
    <property type="evidence" value="ECO:0007669"/>
    <property type="project" value="InterPro"/>
</dbReference>
<keyword evidence="2" id="KW-0119">Carbohydrate metabolism</keyword>
<dbReference type="PANTHER" id="PTHR42976">
    <property type="entry name" value="BIFUNCTIONAL CHITINASE/LYSOZYME-RELATED"/>
    <property type="match status" value="1"/>
</dbReference>
<keyword evidence="1" id="KW-0378">Hydrolase</keyword>
<name>A0A1V0UVW8_9BACL</name>
<dbReference type="SUPFAM" id="SSF51445">
    <property type="entry name" value="(Trans)glycosidases"/>
    <property type="match status" value="1"/>
</dbReference>
<organism evidence="4 5">
    <name type="scientific">Paenibacillus larvae subsp. pulvifaciens</name>
    <dbReference type="NCBI Taxonomy" id="1477"/>
    <lineage>
        <taxon>Bacteria</taxon>
        <taxon>Bacillati</taxon>
        <taxon>Bacillota</taxon>
        <taxon>Bacilli</taxon>
        <taxon>Bacillales</taxon>
        <taxon>Paenibacillaceae</taxon>
        <taxon>Paenibacillus</taxon>
    </lineage>
</organism>
<dbReference type="InterPro" id="IPR036573">
    <property type="entry name" value="CBM_sf_5/12"/>
</dbReference>
<dbReference type="GO" id="GO:0030246">
    <property type="term" value="F:carbohydrate binding"/>
    <property type="evidence" value="ECO:0007669"/>
    <property type="project" value="InterPro"/>
</dbReference>
<dbReference type="SMART" id="SM00495">
    <property type="entry name" value="ChtBD3"/>
    <property type="match status" value="1"/>
</dbReference>
<dbReference type="InterPro" id="IPR017853">
    <property type="entry name" value="GH"/>
</dbReference>
<dbReference type="PROSITE" id="PS51910">
    <property type="entry name" value="GH18_2"/>
    <property type="match status" value="1"/>
</dbReference>
<evidence type="ECO:0000313" key="5">
    <source>
        <dbReference type="Proteomes" id="UP000192727"/>
    </source>
</evidence>
<gene>
    <name evidence="4" type="ORF">B7C51_17475</name>
</gene>
<dbReference type="Proteomes" id="UP000192727">
    <property type="component" value="Chromosome"/>
</dbReference>
<dbReference type="AlphaFoldDB" id="A0A1V0UVW8"/>